<comment type="caution">
    <text evidence="2">The sequence shown here is derived from an EMBL/GenBank/DDBJ whole genome shotgun (WGS) entry which is preliminary data.</text>
</comment>
<evidence type="ECO:0000313" key="2">
    <source>
        <dbReference type="EMBL" id="MCH1624094.1"/>
    </source>
</evidence>
<protein>
    <submittedName>
        <fullName evidence="2">Transglutaminase family protein</fullName>
    </submittedName>
</protein>
<evidence type="ECO:0000313" key="3">
    <source>
        <dbReference type="Proteomes" id="UP001431131"/>
    </source>
</evidence>
<dbReference type="InterPro" id="IPR002931">
    <property type="entry name" value="Transglutaminase-like"/>
</dbReference>
<dbReference type="RefSeq" id="WP_240252350.1">
    <property type="nucleotide sequence ID" value="NZ_JAKTTI010000002.1"/>
</dbReference>
<sequence>MQLVICNSDLQSYVEETSIINFSHPKIEEKIREFQKVGKTKQERAEAAFCFVRDDIQHSFDISSDLITISASDTLEHREGICFAKAHLLAAFLRGMGIPTGFCYQRVTRKGTPDSGYALHGLNAVYFDDIDKWFRVDPRGNKPGVTSEFSIAPEKLAYPIRTELGEIDYPYVYSEPLENVVVSMQQSVDCKELFFKRPEQIL</sequence>
<feature type="domain" description="Transglutaminase-like" evidence="1">
    <location>
        <begin position="36"/>
        <end position="138"/>
    </location>
</feature>
<dbReference type="SUPFAM" id="SSF54001">
    <property type="entry name" value="Cysteine proteinases"/>
    <property type="match status" value="1"/>
</dbReference>
<dbReference type="AlphaFoldDB" id="A0AAW5E0A3"/>
<gene>
    <name evidence="2" type="ORF">MJG50_02035</name>
</gene>
<dbReference type="Pfam" id="PF01841">
    <property type="entry name" value="Transglut_core"/>
    <property type="match status" value="1"/>
</dbReference>
<dbReference type="EMBL" id="JAKTTI010000002">
    <property type="protein sequence ID" value="MCH1624094.1"/>
    <property type="molecule type" value="Genomic_DNA"/>
</dbReference>
<accession>A0AAW5E0A3</accession>
<name>A0AAW5E0A3_9BACI</name>
<dbReference type="PANTHER" id="PTHR33490:SF3">
    <property type="entry name" value="CONSERVED INTEGRAL MEMBRANE PROTEIN"/>
    <property type="match status" value="1"/>
</dbReference>
<keyword evidence="3" id="KW-1185">Reference proteome</keyword>
<dbReference type="PANTHER" id="PTHR33490">
    <property type="entry name" value="BLR5614 PROTEIN-RELATED"/>
    <property type="match status" value="1"/>
</dbReference>
<dbReference type="Proteomes" id="UP001431131">
    <property type="component" value="Unassembled WGS sequence"/>
</dbReference>
<evidence type="ECO:0000259" key="1">
    <source>
        <dbReference type="Pfam" id="PF01841"/>
    </source>
</evidence>
<reference evidence="2" key="1">
    <citation type="submission" date="2022-02" db="EMBL/GenBank/DDBJ databases">
        <title>Fredinandcohnia quinoae sp. nov. isolated from Chenopodium quinoa seeds.</title>
        <authorList>
            <person name="Saati-Santamaria Z."/>
            <person name="Flores-Felix J.D."/>
            <person name="Igual J.M."/>
            <person name="Velazquez E."/>
            <person name="Garcia-Fraile P."/>
            <person name="Martinez-Molina E."/>
        </authorList>
    </citation>
    <scope>NUCLEOTIDE SEQUENCE</scope>
    <source>
        <strain evidence="2">SECRCQ15</strain>
    </source>
</reference>
<organism evidence="2 3">
    <name type="scientific">Fredinandcohnia quinoae</name>
    <dbReference type="NCBI Taxonomy" id="2918902"/>
    <lineage>
        <taxon>Bacteria</taxon>
        <taxon>Bacillati</taxon>
        <taxon>Bacillota</taxon>
        <taxon>Bacilli</taxon>
        <taxon>Bacillales</taxon>
        <taxon>Bacillaceae</taxon>
        <taxon>Fredinandcohnia</taxon>
    </lineage>
</organism>
<dbReference type="InterPro" id="IPR038765">
    <property type="entry name" value="Papain-like_cys_pep_sf"/>
</dbReference>
<proteinExistence type="predicted"/>
<dbReference type="Gene3D" id="3.10.620.30">
    <property type="match status" value="1"/>
</dbReference>